<comment type="caution">
    <text evidence="1">The sequence shown here is derived from an EMBL/GenBank/DDBJ whole genome shotgun (WGS) entry which is preliminary data.</text>
</comment>
<evidence type="ECO:0008006" key="2">
    <source>
        <dbReference type="Google" id="ProtNLM"/>
    </source>
</evidence>
<organism evidence="1">
    <name type="scientific">marine sediment metagenome</name>
    <dbReference type="NCBI Taxonomy" id="412755"/>
    <lineage>
        <taxon>unclassified sequences</taxon>
        <taxon>metagenomes</taxon>
        <taxon>ecological metagenomes</taxon>
    </lineage>
</organism>
<gene>
    <name evidence="1" type="ORF">LCGC14_2759020</name>
</gene>
<dbReference type="EMBL" id="LAZR01050663">
    <property type="protein sequence ID" value="KKK86856.1"/>
    <property type="molecule type" value="Genomic_DNA"/>
</dbReference>
<protein>
    <recommendedName>
        <fullName evidence="2">Ribbon-helix-helix protein CopG domain-containing protein</fullName>
    </recommendedName>
</protein>
<evidence type="ECO:0000313" key="1">
    <source>
        <dbReference type="EMBL" id="KKK86856.1"/>
    </source>
</evidence>
<sequence length="89" mass="9665">MPNPNSKYKIKFNVLLDEAHDKMLIELSQRADLSKSHLCRTLIKAASGMRIDQQPACADGTACRCPHAHVYAPSLPQPTAPEPDADAPG</sequence>
<proteinExistence type="predicted"/>
<reference evidence="1" key="1">
    <citation type="journal article" date="2015" name="Nature">
        <title>Complex archaea that bridge the gap between prokaryotes and eukaryotes.</title>
        <authorList>
            <person name="Spang A."/>
            <person name="Saw J.H."/>
            <person name="Jorgensen S.L."/>
            <person name="Zaremba-Niedzwiedzka K."/>
            <person name="Martijn J."/>
            <person name="Lind A.E."/>
            <person name="van Eijk R."/>
            <person name="Schleper C."/>
            <person name="Guy L."/>
            <person name="Ettema T.J."/>
        </authorList>
    </citation>
    <scope>NUCLEOTIDE SEQUENCE</scope>
</reference>
<name>A0A0F9BR68_9ZZZZ</name>
<dbReference type="AlphaFoldDB" id="A0A0F9BR68"/>
<accession>A0A0F9BR68</accession>